<evidence type="ECO:0000256" key="6">
    <source>
        <dbReference type="ARBA" id="ARBA00022840"/>
    </source>
</evidence>
<name>A0ABR2L927_9EUKA</name>
<evidence type="ECO:0000256" key="1">
    <source>
        <dbReference type="ARBA" id="ARBA00012513"/>
    </source>
</evidence>
<evidence type="ECO:0000256" key="9">
    <source>
        <dbReference type="ARBA" id="ARBA00048659"/>
    </source>
</evidence>
<dbReference type="EC" id="2.7.11.1" evidence="1"/>
<evidence type="ECO:0000259" key="12">
    <source>
        <dbReference type="PROSITE" id="PS50011"/>
    </source>
</evidence>
<dbReference type="InterPro" id="IPR050339">
    <property type="entry name" value="CC_SR_Kinase"/>
</dbReference>
<keyword evidence="3" id="KW-0808">Transferase</keyword>
<feature type="region of interest" description="Disordered" evidence="11">
    <location>
        <begin position="618"/>
        <end position="651"/>
    </location>
</feature>
<gene>
    <name evidence="13" type="ORF">M9Y10_002181</name>
</gene>
<dbReference type="Gene3D" id="3.30.200.20">
    <property type="entry name" value="Phosphorylase Kinase, domain 1"/>
    <property type="match status" value="1"/>
</dbReference>
<dbReference type="InterPro" id="IPR011009">
    <property type="entry name" value="Kinase-like_dom_sf"/>
</dbReference>
<organism evidence="13 14">
    <name type="scientific">Tritrichomonas musculus</name>
    <dbReference type="NCBI Taxonomy" id="1915356"/>
    <lineage>
        <taxon>Eukaryota</taxon>
        <taxon>Metamonada</taxon>
        <taxon>Parabasalia</taxon>
        <taxon>Tritrichomonadida</taxon>
        <taxon>Tritrichomonadidae</taxon>
        <taxon>Tritrichomonas</taxon>
    </lineage>
</organism>
<dbReference type="PROSITE" id="PS50011">
    <property type="entry name" value="PROTEIN_KINASE_DOM"/>
    <property type="match status" value="1"/>
</dbReference>
<dbReference type="SUPFAM" id="SSF52058">
    <property type="entry name" value="L domain-like"/>
    <property type="match status" value="1"/>
</dbReference>
<evidence type="ECO:0000256" key="11">
    <source>
        <dbReference type="SAM" id="MobiDB-lite"/>
    </source>
</evidence>
<keyword evidence="6" id="KW-0067">ATP-binding</keyword>
<evidence type="ECO:0000313" key="13">
    <source>
        <dbReference type="EMBL" id="KAK8899858.1"/>
    </source>
</evidence>
<dbReference type="Pfam" id="PF00069">
    <property type="entry name" value="Pkinase"/>
    <property type="match status" value="1"/>
</dbReference>
<evidence type="ECO:0000256" key="2">
    <source>
        <dbReference type="ARBA" id="ARBA00022527"/>
    </source>
</evidence>
<keyword evidence="2" id="KW-0723">Serine/threonine-protein kinase</keyword>
<dbReference type="InterPro" id="IPR000719">
    <property type="entry name" value="Prot_kinase_dom"/>
</dbReference>
<feature type="compositionally biased region" description="Acidic residues" evidence="11">
    <location>
        <begin position="633"/>
        <end position="651"/>
    </location>
</feature>
<accession>A0ABR2L927</accession>
<evidence type="ECO:0000256" key="4">
    <source>
        <dbReference type="ARBA" id="ARBA00022741"/>
    </source>
</evidence>
<evidence type="ECO:0000256" key="8">
    <source>
        <dbReference type="ARBA" id="ARBA00037982"/>
    </source>
</evidence>
<dbReference type="Gene3D" id="3.80.10.10">
    <property type="entry name" value="Ribonuclease Inhibitor"/>
    <property type="match status" value="1"/>
</dbReference>
<dbReference type="InterPro" id="IPR008271">
    <property type="entry name" value="Ser/Thr_kinase_AS"/>
</dbReference>
<evidence type="ECO:0000313" key="14">
    <source>
        <dbReference type="Proteomes" id="UP001470230"/>
    </source>
</evidence>
<dbReference type="Pfam" id="PF13306">
    <property type="entry name" value="LRR_5"/>
    <property type="match status" value="2"/>
</dbReference>
<reference evidence="13 14" key="1">
    <citation type="submission" date="2024-04" db="EMBL/GenBank/DDBJ databases">
        <title>Tritrichomonas musculus Genome.</title>
        <authorList>
            <person name="Alves-Ferreira E."/>
            <person name="Grigg M."/>
            <person name="Lorenzi H."/>
            <person name="Galac M."/>
        </authorList>
    </citation>
    <scope>NUCLEOTIDE SEQUENCE [LARGE SCALE GENOMIC DNA]</scope>
    <source>
        <strain evidence="13 14">EAF2021</strain>
    </source>
</reference>
<dbReference type="Gene3D" id="1.10.510.10">
    <property type="entry name" value="Transferase(Phosphotransferase) domain 1"/>
    <property type="match status" value="1"/>
</dbReference>
<keyword evidence="4" id="KW-0547">Nucleotide-binding</keyword>
<dbReference type="Proteomes" id="UP001470230">
    <property type="component" value="Unassembled WGS sequence"/>
</dbReference>
<dbReference type="PANTHER" id="PTHR11042:SF160">
    <property type="entry name" value="EUKARYOTIC TRANSLATION INITIATION FACTOR 2-ALPHA KINASE 1"/>
    <property type="match status" value="1"/>
</dbReference>
<evidence type="ECO:0000256" key="7">
    <source>
        <dbReference type="ARBA" id="ARBA00023193"/>
    </source>
</evidence>
<comment type="catalytic activity">
    <reaction evidence="9">
        <text>L-threonyl-[protein] + ATP = O-phospho-L-threonyl-[protein] + ADP + H(+)</text>
        <dbReference type="Rhea" id="RHEA:46608"/>
        <dbReference type="Rhea" id="RHEA-COMP:11060"/>
        <dbReference type="Rhea" id="RHEA-COMP:11605"/>
        <dbReference type="ChEBI" id="CHEBI:15378"/>
        <dbReference type="ChEBI" id="CHEBI:30013"/>
        <dbReference type="ChEBI" id="CHEBI:30616"/>
        <dbReference type="ChEBI" id="CHEBI:61977"/>
        <dbReference type="ChEBI" id="CHEBI:456216"/>
        <dbReference type="EC" id="2.7.11.1"/>
    </reaction>
    <physiologicalReaction direction="left-to-right" evidence="9">
        <dbReference type="Rhea" id="RHEA:46609"/>
    </physiologicalReaction>
</comment>
<protein>
    <recommendedName>
        <fullName evidence="1">non-specific serine/threonine protein kinase</fullName>
        <ecNumber evidence="1">2.7.11.1</ecNumber>
    </recommendedName>
</protein>
<comment type="similarity">
    <text evidence="8">Belongs to the protein kinase superfamily. Ser/Thr protein kinase family. GCN2 subfamily.</text>
</comment>
<feature type="domain" description="Protein kinase" evidence="12">
    <location>
        <begin position="538"/>
        <end position="839"/>
    </location>
</feature>
<feature type="compositionally biased region" description="Basic and acidic residues" evidence="11">
    <location>
        <begin position="618"/>
        <end position="632"/>
    </location>
</feature>
<dbReference type="InterPro" id="IPR026906">
    <property type="entry name" value="LRR_5"/>
</dbReference>
<keyword evidence="14" id="KW-1185">Reference proteome</keyword>
<dbReference type="PROSITE" id="PS00108">
    <property type="entry name" value="PROTEIN_KINASE_ST"/>
    <property type="match status" value="1"/>
</dbReference>
<feature type="region of interest" description="Disordered" evidence="11">
    <location>
        <begin position="334"/>
        <end position="382"/>
    </location>
</feature>
<proteinExistence type="inferred from homology"/>
<sequence>MYSIRDLTEIEIFPENKNFIYYQNQFLLGKTNQNVDTFDALIYARNDLEEAIIPPQVQIIKERSFYFHNKLKSLIFPDDSKISKIEYDIIYACSIERLRLSPSIEYIDTDFYISLDKVKSIEISPKNLIFSLFENKCILKKSSKESTVFDQLVYCRRDVKEIVIPSYIKTITYNSFNYCDSLKSLIFEPNSSIDIIEKNAFFSCYNLLKIVLPASLKKIGEKSFDSLQHLESIQFLGNGIGFEFGNCCFRQCNNLKKILFPNAIELNFGKYGPFGDISSGVELFVNKNTKLIGFEDYQNRIKFIDDSIDEGTNKNEKEEIANANPNEKEEIANANPNEKEEIANANPNEKEEIANANPNEKEEIANANPNEKEEIANANPNEKEEIANANPNEKEEIANANPNEKEEIANANPNEKEEIANANPNEKEEIANANPNEKEEIANANPNEKEEIANANPNEKEEMNININEETDIDKKREQNTSKDVSLLLSHIRFLESRLCKYEKVDPFDLEAARQKESKEQKPEEKNIFIGEEDEEFQEVIEKIGEGASSIAYKIIDKRYNKIMCKKVLKVEEGKTTFKKLQNSVKEFEALSSLNNPCICEAYGFNLQEKVKNVDKKGIKEDEEQRQKRREEDYEYEYDEEKNNDDDDDDSNQMTTVALFIEFLPYKLKDALDKKMLNNTLKVRVALEVAFGMSYIHSKGMMHRDLKIENIMLNYAFEAKIIDFDLVGFIKKKEDEESATKGVGTFAYMSPEMANEEDYDNKTDVYSYGIVLFVVFAGHLPKQNLKDKMTNSKPIRFPHSSPSISKYCIELIKKCTEFESSKRPSFNEIIMDMKNHSFGLAEQIDDKIIYQRYENLISNY</sequence>
<comment type="catalytic activity">
    <reaction evidence="10">
        <text>L-seryl-[protein] + ATP = O-phospho-L-seryl-[protein] + ADP + H(+)</text>
        <dbReference type="Rhea" id="RHEA:17989"/>
        <dbReference type="Rhea" id="RHEA-COMP:9863"/>
        <dbReference type="Rhea" id="RHEA-COMP:11604"/>
        <dbReference type="ChEBI" id="CHEBI:15378"/>
        <dbReference type="ChEBI" id="CHEBI:29999"/>
        <dbReference type="ChEBI" id="CHEBI:30616"/>
        <dbReference type="ChEBI" id="CHEBI:83421"/>
        <dbReference type="ChEBI" id="CHEBI:456216"/>
        <dbReference type="EC" id="2.7.11.1"/>
    </reaction>
    <physiologicalReaction direction="left-to-right" evidence="10">
        <dbReference type="Rhea" id="RHEA:17990"/>
    </physiologicalReaction>
</comment>
<dbReference type="InterPro" id="IPR032675">
    <property type="entry name" value="LRR_dom_sf"/>
</dbReference>
<keyword evidence="5" id="KW-0418">Kinase</keyword>
<evidence type="ECO:0000256" key="3">
    <source>
        <dbReference type="ARBA" id="ARBA00022679"/>
    </source>
</evidence>
<keyword evidence="7" id="KW-0652">Protein synthesis inhibitor</keyword>
<comment type="caution">
    <text evidence="13">The sequence shown here is derived from an EMBL/GenBank/DDBJ whole genome shotgun (WGS) entry which is preliminary data.</text>
</comment>
<dbReference type="SMART" id="SM00220">
    <property type="entry name" value="S_TKc"/>
    <property type="match status" value="1"/>
</dbReference>
<dbReference type="SUPFAM" id="SSF56112">
    <property type="entry name" value="Protein kinase-like (PK-like)"/>
    <property type="match status" value="1"/>
</dbReference>
<evidence type="ECO:0000256" key="5">
    <source>
        <dbReference type="ARBA" id="ARBA00022777"/>
    </source>
</evidence>
<evidence type="ECO:0000256" key="10">
    <source>
        <dbReference type="ARBA" id="ARBA00048977"/>
    </source>
</evidence>
<dbReference type="EMBL" id="JAPFFF010000001">
    <property type="protein sequence ID" value="KAK8899858.1"/>
    <property type="molecule type" value="Genomic_DNA"/>
</dbReference>
<dbReference type="PANTHER" id="PTHR11042">
    <property type="entry name" value="EUKARYOTIC TRANSLATION INITIATION FACTOR 2-ALPHA KINASE EIF2-ALPHA KINASE -RELATED"/>
    <property type="match status" value="1"/>
</dbReference>